<dbReference type="Pfam" id="PF08592">
    <property type="entry name" value="Anthrone_oxy"/>
    <property type="match status" value="1"/>
</dbReference>
<evidence type="ECO:0000313" key="2">
    <source>
        <dbReference type="EMBL" id="TWT80397.1"/>
    </source>
</evidence>
<keyword evidence="1" id="KW-1133">Transmembrane helix</keyword>
<comment type="caution">
    <text evidence="2">The sequence shown here is derived from an EMBL/GenBank/DDBJ whole genome shotgun (WGS) entry which is preliminary data.</text>
</comment>
<evidence type="ECO:0000313" key="3">
    <source>
        <dbReference type="Proteomes" id="UP000315010"/>
    </source>
</evidence>
<proteinExistence type="predicted"/>
<feature type="transmembrane region" description="Helical" evidence="1">
    <location>
        <begin position="96"/>
        <end position="116"/>
    </location>
</feature>
<dbReference type="RefSeq" id="WP_419194083.1">
    <property type="nucleotide sequence ID" value="NZ_SJPJ01000001.1"/>
</dbReference>
<organism evidence="2 3">
    <name type="scientific">Novipirellula herctigrandis</name>
    <dbReference type="NCBI Taxonomy" id="2527986"/>
    <lineage>
        <taxon>Bacteria</taxon>
        <taxon>Pseudomonadati</taxon>
        <taxon>Planctomycetota</taxon>
        <taxon>Planctomycetia</taxon>
        <taxon>Pirellulales</taxon>
        <taxon>Pirellulaceae</taxon>
        <taxon>Novipirellula</taxon>
    </lineage>
</organism>
<reference evidence="2 3" key="1">
    <citation type="submission" date="2019-02" db="EMBL/GenBank/DDBJ databases">
        <title>Deep-cultivation of Planctomycetes and their phenomic and genomic characterization uncovers novel biology.</title>
        <authorList>
            <person name="Wiegand S."/>
            <person name="Jogler M."/>
            <person name="Boedeker C."/>
            <person name="Pinto D."/>
            <person name="Vollmers J."/>
            <person name="Rivas-Marin E."/>
            <person name="Kohn T."/>
            <person name="Peeters S.H."/>
            <person name="Heuer A."/>
            <person name="Rast P."/>
            <person name="Oberbeckmann S."/>
            <person name="Bunk B."/>
            <person name="Jeske O."/>
            <person name="Meyerdierks A."/>
            <person name="Storesund J.E."/>
            <person name="Kallscheuer N."/>
            <person name="Luecker S."/>
            <person name="Lage O.M."/>
            <person name="Pohl T."/>
            <person name="Merkel B.J."/>
            <person name="Hornburger P."/>
            <person name="Mueller R.-W."/>
            <person name="Bruemmer F."/>
            <person name="Labrenz M."/>
            <person name="Spormann A.M."/>
            <person name="Op Den Camp H."/>
            <person name="Overmann J."/>
            <person name="Amann R."/>
            <person name="Jetten M.S.M."/>
            <person name="Mascher T."/>
            <person name="Medema M.H."/>
            <person name="Devos D.P."/>
            <person name="Kaster A.-K."/>
            <person name="Ovreas L."/>
            <person name="Rohde M."/>
            <person name="Galperin M.Y."/>
            <person name="Jogler C."/>
        </authorList>
    </citation>
    <scope>NUCLEOTIDE SEQUENCE [LARGE SCALE GENOMIC DNA]</scope>
    <source>
        <strain evidence="2 3">CA13</strain>
    </source>
</reference>
<dbReference type="AlphaFoldDB" id="A0A5C5Z0M1"/>
<sequence length="178" mass="19711">MLLFVKNMMIASAILPIALLAAAFLCTLVAGFVLLFAVVVMPGIGTLPDRDFLRSFQAIDKVIQGNQPLFLLTWAGSIVSLVIATALSVWQLDGAIRVIVVVAFGTYLIGVQLPTFTINIPLNNRVQTLELDRLDEATLADERYHFEARWNRWNVTRTVFACIVSVLLLIVLVVFHAQ</sequence>
<feature type="transmembrane region" description="Helical" evidence="1">
    <location>
        <begin position="68"/>
        <end position="90"/>
    </location>
</feature>
<name>A0A5C5Z0M1_9BACT</name>
<evidence type="ECO:0008006" key="4">
    <source>
        <dbReference type="Google" id="ProtNLM"/>
    </source>
</evidence>
<feature type="transmembrane region" description="Helical" evidence="1">
    <location>
        <begin position="158"/>
        <end position="177"/>
    </location>
</feature>
<dbReference type="EMBL" id="SJPJ01000001">
    <property type="protein sequence ID" value="TWT80397.1"/>
    <property type="molecule type" value="Genomic_DNA"/>
</dbReference>
<protein>
    <recommendedName>
        <fullName evidence="4">DUF1772 domain-containing protein</fullName>
    </recommendedName>
</protein>
<keyword evidence="1" id="KW-0812">Transmembrane</keyword>
<keyword evidence="3" id="KW-1185">Reference proteome</keyword>
<dbReference type="InterPro" id="IPR013901">
    <property type="entry name" value="Anthrone_oxy"/>
</dbReference>
<feature type="transmembrane region" description="Helical" evidence="1">
    <location>
        <begin position="14"/>
        <end position="47"/>
    </location>
</feature>
<gene>
    <name evidence="2" type="ORF">CA13_18130</name>
</gene>
<dbReference type="Proteomes" id="UP000315010">
    <property type="component" value="Unassembled WGS sequence"/>
</dbReference>
<evidence type="ECO:0000256" key="1">
    <source>
        <dbReference type="SAM" id="Phobius"/>
    </source>
</evidence>
<accession>A0A5C5Z0M1</accession>
<keyword evidence="1" id="KW-0472">Membrane</keyword>